<reference evidence="2 3" key="1">
    <citation type="submission" date="2021-03" db="EMBL/GenBank/DDBJ databases">
        <title>Sequencing the genomes of 1000 actinobacteria strains.</title>
        <authorList>
            <person name="Klenk H.-P."/>
        </authorList>
    </citation>
    <scope>NUCLEOTIDE SEQUENCE [LARGE SCALE GENOMIC DNA]</scope>
    <source>
        <strain evidence="2 3">DSM 45510</strain>
    </source>
</reference>
<dbReference type="PANTHER" id="PTHR38444">
    <property type="entry name" value="ENTEROBACTIN BIOSYNTHESIS PROTEIN YBDZ"/>
    <property type="match status" value="1"/>
</dbReference>
<organism evidence="2 3">
    <name type="scientific">Amycolatopsis magusensis</name>
    <dbReference type="NCBI Taxonomy" id="882444"/>
    <lineage>
        <taxon>Bacteria</taxon>
        <taxon>Bacillati</taxon>
        <taxon>Actinomycetota</taxon>
        <taxon>Actinomycetes</taxon>
        <taxon>Pseudonocardiales</taxon>
        <taxon>Pseudonocardiaceae</taxon>
        <taxon>Amycolatopsis</taxon>
    </lineage>
</organism>
<dbReference type="InterPro" id="IPR037407">
    <property type="entry name" value="MLP_fam"/>
</dbReference>
<dbReference type="RefSeq" id="WP_209667852.1">
    <property type="nucleotide sequence ID" value="NZ_JAGGMS010000001.1"/>
</dbReference>
<evidence type="ECO:0000313" key="3">
    <source>
        <dbReference type="Proteomes" id="UP000741013"/>
    </source>
</evidence>
<evidence type="ECO:0000259" key="1">
    <source>
        <dbReference type="SMART" id="SM00923"/>
    </source>
</evidence>
<dbReference type="InterPro" id="IPR005153">
    <property type="entry name" value="MbtH-like_dom"/>
</dbReference>
<proteinExistence type="predicted"/>
<dbReference type="InterPro" id="IPR038020">
    <property type="entry name" value="MbtH-like_sf"/>
</dbReference>
<dbReference type="EMBL" id="JAGGMS010000001">
    <property type="protein sequence ID" value="MBP2184897.1"/>
    <property type="molecule type" value="Genomic_DNA"/>
</dbReference>
<sequence length="67" mass="7559">MTNPFDDQDGTFLALVNAEEQYSLWPVFAEVPVGWTVALGECTREQALAFVSANWTDLRPKSLREAR</sequence>
<feature type="domain" description="MbtH-like" evidence="1">
    <location>
        <begin position="3"/>
        <end position="53"/>
    </location>
</feature>
<comment type="caution">
    <text evidence="2">The sequence shown here is derived from an EMBL/GenBank/DDBJ whole genome shotgun (WGS) entry which is preliminary data.</text>
</comment>
<dbReference type="Gene3D" id="3.90.820.10">
    <property type="entry name" value="Structural Genomics, Unknown Function 30-nov-00 1gh9 Mol_id"/>
    <property type="match status" value="1"/>
</dbReference>
<accession>A0ABS4PZP8</accession>
<dbReference type="PANTHER" id="PTHR38444:SF1">
    <property type="entry name" value="ENTEROBACTIN BIOSYNTHESIS PROTEIN YBDZ"/>
    <property type="match status" value="1"/>
</dbReference>
<gene>
    <name evidence="2" type="ORF">JOM49_006423</name>
</gene>
<dbReference type="Pfam" id="PF03621">
    <property type="entry name" value="MbtH"/>
    <property type="match status" value="1"/>
</dbReference>
<protein>
    <submittedName>
        <fullName evidence="2">MbtH protein</fullName>
    </submittedName>
</protein>
<keyword evidence="3" id="KW-1185">Reference proteome</keyword>
<dbReference type="Proteomes" id="UP000741013">
    <property type="component" value="Unassembled WGS sequence"/>
</dbReference>
<dbReference type="SMART" id="SM00923">
    <property type="entry name" value="MbtH"/>
    <property type="match status" value="1"/>
</dbReference>
<dbReference type="SUPFAM" id="SSF160582">
    <property type="entry name" value="MbtH-like"/>
    <property type="match status" value="1"/>
</dbReference>
<evidence type="ECO:0000313" key="2">
    <source>
        <dbReference type="EMBL" id="MBP2184897.1"/>
    </source>
</evidence>
<name>A0ABS4PZP8_9PSEU</name>